<evidence type="ECO:0000313" key="3">
    <source>
        <dbReference type="EMBL" id="RDJ26953.1"/>
    </source>
</evidence>
<sequence length="262" mass="27337">MELGLTGKVALITEATTKIGEAIAQSLAEEGARLVIVGSDGAELTRAAERLKGQGAEVLPIRSDGLDQREAKRLVAETIARFGKIDVLVLNSDAEVTGTIEEVPVEAVAGLVQRKLLGPWELARAAAPHLRGQESGRIVVLISDAAKVPHKARIASALVGAAQHAFVKSLSDDLGPDNVLVTGVSVGHIGPPSAGTAQVERNIYVSRSLEQQEAGWAADVPLGRWGTPGDVANAVAFLASDRSSFICGSNLDVDGGDQRMIF</sequence>
<dbReference type="EMBL" id="QQTP01000003">
    <property type="protein sequence ID" value="RDJ26953.1"/>
    <property type="molecule type" value="Genomic_DNA"/>
</dbReference>
<dbReference type="SUPFAM" id="SSF51735">
    <property type="entry name" value="NAD(P)-binding Rossmann-fold domains"/>
    <property type="match status" value="1"/>
</dbReference>
<comment type="similarity">
    <text evidence="1">Belongs to the short-chain dehydrogenases/reductases (SDR) family.</text>
</comment>
<dbReference type="OrthoDB" id="9806974at2"/>
<keyword evidence="2" id="KW-0560">Oxidoreductase</keyword>
<organism evidence="3 4">
    <name type="scientific">Bosea caraganae</name>
    <dbReference type="NCBI Taxonomy" id="2763117"/>
    <lineage>
        <taxon>Bacteria</taxon>
        <taxon>Pseudomonadati</taxon>
        <taxon>Pseudomonadota</taxon>
        <taxon>Alphaproteobacteria</taxon>
        <taxon>Hyphomicrobiales</taxon>
        <taxon>Boseaceae</taxon>
        <taxon>Bosea</taxon>
    </lineage>
</organism>
<comment type="caution">
    <text evidence="3">The sequence shown here is derived from an EMBL/GenBank/DDBJ whole genome shotgun (WGS) entry which is preliminary data.</text>
</comment>
<dbReference type="InterPro" id="IPR002347">
    <property type="entry name" value="SDR_fam"/>
</dbReference>
<gene>
    <name evidence="3" type="ORF">DWE98_08930</name>
</gene>
<dbReference type="InterPro" id="IPR036291">
    <property type="entry name" value="NAD(P)-bd_dom_sf"/>
</dbReference>
<accession>A0A370L992</accession>
<dbReference type="PANTHER" id="PTHR43639:SF1">
    <property type="entry name" value="SHORT-CHAIN DEHYDROGENASE_REDUCTASE FAMILY PROTEIN"/>
    <property type="match status" value="1"/>
</dbReference>
<dbReference type="RefSeq" id="WP_114828837.1">
    <property type="nucleotide sequence ID" value="NZ_QQTO01000001.1"/>
</dbReference>
<dbReference type="AlphaFoldDB" id="A0A370L992"/>
<dbReference type="PANTHER" id="PTHR43639">
    <property type="entry name" value="OXIDOREDUCTASE, SHORT-CHAIN DEHYDROGENASE/REDUCTASE FAMILY (AFU_ORTHOLOGUE AFUA_5G02870)"/>
    <property type="match status" value="1"/>
</dbReference>
<dbReference type="PRINTS" id="PR00081">
    <property type="entry name" value="GDHRDH"/>
</dbReference>
<evidence type="ECO:0000313" key="4">
    <source>
        <dbReference type="Proteomes" id="UP000255207"/>
    </source>
</evidence>
<name>A0A370L992_9HYPH</name>
<protein>
    <submittedName>
        <fullName evidence="3">SDR family NAD(P)-dependent oxidoreductase</fullName>
    </submittedName>
</protein>
<dbReference type="Gene3D" id="3.40.50.720">
    <property type="entry name" value="NAD(P)-binding Rossmann-like Domain"/>
    <property type="match status" value="1"/>
</dbReference>
<dbReference type="Proteomes" id="UP000255207">
    <property type="component" value="Unassembled WGS sequence"/>
</dbReference>
<reference evidence="4" key="1">
    <citation type="submission" date="2018-07" db="EMBL/GenBank/DDBJ databases">
        <authorList>
            <person name="Safronova V.I."/>
            <person name="Chirak E.R."/>
            <person name="Sazanova A.L."/>
        </authorList>
    </citation>
    <scope>NUCLEOTIDE SEQUENCE [LARGE SCALE GENOMIC DNA]</scope>
    <source>
        <strain evidence="4">RCAM04685</strain>
    </source>
</reference>
<evidence type="ECO:0000256" key="1">
    <source>
        <dbReference type="ARBA" id="ARBA00006484"/>
    </source>
</evidence>
<dbReference type="Pfam" id="PF13561">
    <property type="entry name" value="adh_short_C2"/>
    <property type="match status" value="1"/>
</dbReference>
<proteinExistence type="inferred from homology"/>
<evidence type="ECO:0000256" key="2">
    <source>
        <dbReference type="ARBA" id="ARBA00023002"/>
    </source>
</evidence>
<keyword evidence="4" id="KW-1185">Reference proteome</keyword>
<dbReference type="GO" id="GO:0016491">
    <property type="term" value="F:oxidoreductase activity"/>
    <property type="evidence" value="ECO:0007669"/>
    <property type="project" value="UniProtKB-KW"/>
</dbReference>